<feature type="compositionally biased region" description="Basic residues" evidence="1">
    <location>
        <begin position="130"/>
        <end position="145"/>
    </location>
</feature>
<reference evidence="4 5" key="1">
    <citation type="journal article" date="2020" name="bioRxiv">
        <title>Sequence and annotation of 42 cannabis genomes reveals extensive copy number variation in cannabinoid synthesis and pathogen resistance genes.</title>
        <authorList>
            <person name="Mckernan K.J."/>
            <person name="Helbert Y."/>
            <person name="Kane L.T."/>
            <person name="Ebling H."/>
            <person name="Zhang L."/>
            <person name="Liu B."/>
            <person name="Eaton Z."/>
            <person name="Mclaughlin S."/>
            <person name="Kingan S."/>
            <person name="Baybayan P."/>
            <person name="Concepcion G."/>
            <person name="Jordan M."/>
            <person name="Riva A."/>
            <person name="Barbazuk W."/>
            <person name="Harkins T."/>
        </authorList>
    </citation>
    <scope>NUCLEOTIDE SEQUENCE [LARGE SCALE GENOMIC DNA]</scope>
    <source>
        <strain evidence="4 5">cv. Jamaican Lion 4</strain>
        <strain evidence="3">Father</strain>
        <strain evidence="2">Mother</strain>
        <tissue evidence="3">Leaf</tissue>
    </source>
</reference>
<dbReference type="InterPro" id="IPR025322">
    <property type="entry name" value="PADRE_dom"/>
</dbReference>
<sequence>MGACLSFSISSSESVHYYEDTNKANIISINGDLRQYPTPVIVAHVLDAEASSSSSSSSDLFICNSDALYFDQQIPAMELQEHLHPNQIYFVLHKSRTEQPLSASDMATLALKATQALDLNKNSSSSSSSTKRHRRRHRRRKYSRITHHDGTTTTSSDDEISKETTETAIQFDQDYYLTIAPSKKKMMTKEPLGISRTGSVRRLQRLTSKRAKMAVRSFRLKLTTIYEAFVSKRSIQIA</sequence>
<evidence type="ECO:0000313" key="5">
    <source>
        <dbReference type="Proteomes" id="UP000583929"/>
    </source>
</evidence>
<protein>
    <submittedName>
        <fullName evidence="3">Uncharacterized protein</fullName>
    </submittedName>
</protein>
<evidence type="ECO:0000256" key="1">
    <source>
        <dbReference type="SAM" id="MobiDB-lite"/>
    </source>
</evidence>
<organism evidence="3 5">
    <name type="scientific">Cannabis sativa</name>
    <name type="common">Hemp</name>
    <name type="synonym">Marijuana</name>
    <dbReference type="NCBI Taxonomy" id="3483"/>
    <lineage>
        <taxon>Eukaryota</taxon>
        <taxon>Viridiplantae</taxon>
        <taxon>Streptophyta</taxon>
        <taxon>Embryophyta</taxon>
        <taxon>Tracheophyta</taxon>
        <taxon>Spermatophyta</taxon>
        <taxon>Magnoliopsida</taxon>
        <taxon>eudicotyledons</taxon>
        <taxon>Gunneridae</taxon>
        <taxon>Pentapetalae</taxon>
        <taxon>rosids</taxon>
        <taxon>fabids</taxon>
        <taxon>Rosales</taxon>
        <taxon>Cannabaceae</taxon>
        <taxon>Cannabis</taxon>
    </lineage>
</organism>
<dbReference type="EMBL" id="JAATIP010000194">
    <property type="protein sequence ID" value="KAF4361202.1"/>
    <property type="molecule type" value="Genomic_DNA"/>
</dbReference>
<name>A0A7J6FKU6_CANSA</name>
<evidence type="ECO:0000313" key="4">
    <source>
        <dbReference type="Proteomes" id="UP000525078"/>
    </source>
</evidence>
<dbReference type="AlphaFoldDB" id="A0A7J6FKU6"/>
<dbReference type="EMBL" id="JAATIQ010000205">
    <property type="protein sequence ID" value="KAF4370499.1"/>
    <property type="molecule type" value="Genomic_DNA"/>
</dbReference>
<dbReference type="Proteomes" id="UP000583929">
    <property type="component" value="Unassembled WGS sequence"/>
</dbReference>
<feature type="region of interest" description="Disordered" evidence="1">
    <location>
        <begin position="118"/>
        <end position="162"/>
    </location>
</feature>
<dbReference type="PANTHER" id="PTHR33052">
    <property type="entry name" value="DUF4228 DOMAIN PROTEIN-RELATED"/>
    <property type="match status" value="1"/>
</dbReference>
<comment type="caution">
    <text evidence="3">The sequence shown here is derived from an EMBL/GenBank/DDBJ whole genome shotgun (WGS) entry which is preliminary data.</text>
</comment>
<evidence type="ECO:0000313" key="3">
    <source>
        <dbReference type="EMBL" id="KAF4370499.1"/>
    </source>
</evidence>
<dbReference type="Pfam" id="PF14009">
    <property type="entry name" value="PADRE"/>
    <property type="match status" value="1"/>
</dbReference>
<accession>A0A7J6FKU6</accession>
<gene>
    <name evidence="2" type="ORF">F8388_011193</name>
    <name evidence="3" type="ORF">G4B88_005220</name>
</gene>
<feature type="non-terminal residue" evidence="3">
    <location>
        <position position="238"/>
    </location>
</feature>
<dbReference type="Proteomes" id="UP000525078">
    <property type="component" value="Unassembled WGS sequence"/>
</dbReference>
<proteinExistence type="predicted"/>
<evidence type="ECO:0000313" key="2">
    <source>
        <dbReference type="EMBL" id="KAF4361202.1"/>
    </source>
</evidence>
<keyword evidence="5" id="KW-1185">Reference proteome</keyword>